<dbReference type="EMBL" id="GGEC01076110">
    <property type="protein sequence ID" value="MBX56594.1"/>
    <property type="molecule type" value="Transcribed_RNA"/>
</dbReference>
<proteinExistence type="predicted"/>
<reference evidence="1" key="1">
    <citation type="submission" date="2018-02" db="EMBL/GenBank/DDBJ databases">
        <title>Rhizophora mucronata_Transcriptome.</title>
        <authorList>
            <person name="Meera S.P."/>
            <person name="Sreeshan A."/>
            <person name="Augustine A."/>
        </authorList>
    </citation>
    <scope>NUCLEOTIDE SEQUENCE</scope>
    <source>
        <tissue evidence="1">Leaf</tissue>
    </source>
</reference>
<dbReference type="AlphaFoldDB" id="A0A2P2PPH5"/>
<protein>
    <submittedName>
        <fullName evidence="1">Uncharacterized protein</fullName>
    </submittedName>
</protein>
<accession>A0A2P2PPH5</accession>
<name>A0A2P2PPH5_RHIMU</name>
<evidence type="ECO:0000313" key="1">
    <source>
        <dbReference type="EMBL" id="MBX56594.1"/>
    </source>
</evidence>
<sequence length="45" mass="5341">MLKDIQCVLCSLKIDKFRLSTEDSIAFKYLPWILVHRLSTFLEIL</sequence>
<organism evidence="1">
    <name type="scientific">Rhizophora mucronata</name>
    <name type="common">Asiatic mangrove</name>
    <dbReference type="NCBI Taxonomy" id="61149"/>
    <lineage>
        <taxon>Eukaryota</taxon>
        <taxon>Viridiplantae</taxon>
        <taxon>Streptophyta</taxon>
        <taxon>Embryophyta</taxon>
        <taxon>Tracheophyta</taxon>
        <taxon>Spermatophyta</taxon>
        <taxon>Magnoliopsida</taxon>
        <taxon>eudicotyledons</taxon>
        <taxon>Gunneridae</taxon>
        <taxon>Pentapetalae</taxon>
        <taxon>rosids</taxon>
        <taxon>fabids</taxon>
        <taxon>Malpighiales</taxon>
        <taxon>Rhizophoraceae</taxon>
        <taxon>Rhizophora</taxon>
    </lineage>
</organism>